<accession>A0A8X8G9I3</accession>
<gene>
    <name evidence="2" type="ORF">HF568_08550</name>
</gene>
<feature type="non-terminal residue" evidence="2">
    <location>
        <position position="90"/>
    </location>
</feature>
<evidence type="ECO:0000313" key="3">
    <source>
        <dbReference type="Proteomes" id="UP000887300"/>
    </source>
</evidence>
<feature type="signal peptide" evidence="1">
    <location>
        <begin position="1"/>
        <end position="24"/>
    </location>
</feature>
<organism evidence="2 3">
    <name type="scientific">Acidithiobacillus ferridurans</name>
    <dbReference type="NCBI Taxonomy" id="1232575"/>
    <lineage>
        <taxon>Bacteria</taxon>
        <taxon>Pseudomonadati</taxon>
        <taxon>Pseudomonadota</taxon>
        <taxon>Acidithiobacillia</taxon>
        <taxon>Acidithiobacillales</taxon>
        <taxon>Acidithiobacillaceae</taxon>
        <taxon>Acidithiobacillus</taxon>
    </lineage>
</organism>
<name>A0A8X8G9I3_ACIFI</name>
<dbReference type="Proteomes" id="UP000887300">
    <property type="component" value="Unassembled WGS sequence"/>
</dbReference>
<dbReference type="EMBL" id="JABBHS010000252">
    <property type="protein sequence ID" value="MBU2723255.1"/>
    <property type="molecule type" value="Genomic_DNA"/>
</dbReference>
<protein>
    <submittedName>
        <fullName evidence="2">Phospholipase D family protein</fullName>
    </submittedName>
</protein>
<keyword evidence="1" id="KW-0732">Signal</keyword>
<reference evidence="2" key="1">
    <citation type="journal article" date="2021" name="ISME J.">
        <title>Genomic evolution of the class Acidithiobacillia: deep-branching Proteobacteria living in extreme acidic conditions.</title>
        <authorList>
            <person name="Moya-Beltran A."/>
            <person name="Beard S."/>
            <person name="Rojas-Villalobos C."/>
            <person name="Issotta F."/>
            <person name="Gallardo Y."/>
            <person name="Ulloa R."/>
            <person name="Giaveno A."/>
            <person name="Degli Esposti M."/>
            <person name="Johnson D.B."/>
            <person name="Quatrini R."/>
        </authorList>
    </citation>
    <scope>NUCLEOTIDE SEQUENCE</scope>
    <source>
        <strain evidence="2">DSM 583</strain>
    </source>
</reference>
<comment type="caution">
    <text evidence="2">The sequence shown here is derived from an EMBL/GenBank/DDBJ whole genome shotgun (WGS) entry which is preliminary data.</text>
</comment>
<sequence length="90" mass="9142">MAGVKRSSIVLVCGLLLTSFAAGAQAGGSGWQTLKNWGHDQWVSATAARPATPVTVPAQGTIEVAFSPPGGATAAIVQAVGEAKQRVWVQ</sequence>
<proteinExistence type="predicted"/>
<evidence type="ECO:0000313" key="2">
    <source>
        <dbReference type="EMBL" id="MBU2723255.1"/>
    </source>
</evidence>
<feature type="chain" id="PRO_5036470795" evidence="1">
    <location>
        <begin position="25"/>
        <end position="90"/>
    </location>
</feature>
<evidence type="ECO:0000256" key="1">
    <source>
        <dbReference type="SAM" id="SignalP"/>
    </source>
</evidence>
<dbReference type="AlphaFoldDB" id="A0A8X8G9I3"/>